<dbReference type="GO" id="GO:0018996">
    <property type="term" value="P:molting cycle, collagen and cuticulin-based cuticle"/>
    <property type="evidence" value="ECO:0007669"/>
    <property type="project" value="UniProtKB-ARBA"/>
</dbReference>
<feature type="compositionally biased region" description="Polar residues" evidence="7">
    <location>
        <begin position="1334"/>
        <end position="1353"/>
    </location>
</feature>
<comment type="caution">
    <text evidence="10">The sequence shown here is derived from an EMBL/GenBank/DDBJ whole genome shotgun (WGS) entry which is preliminary data.</text>
</comment>
<evidence type="ECO:0000313" key="11">
    <source>
        <dbReference type="Proteomes" id="UP000218231"/>
    </source>
</evidence>
<dbReference type="GO" id="GO:0045879">
    <property type="term" value="P:negative regulation of smoothened signaling pathway"/>
    <property type="evidence" value="ECO:0007669"/>
    <property type="project" value="TreeGrafter"/>
</dbReference>
<dbReference type="GO" id="GO:0008158">
    <property type="term" value="F:hedgehog receptor activity"/>
    <property type="evidence" value="ECO:0007669"/>
    <property type="project" value="TreeGrafter"/>
</dbReference>
<evidence type="ECO:0000313" key="10">
    <source>
        <dbReference type="EMBL" id="PAV63438.1"/>
    </source>
</evidence>
<dbReference type="InterPro" id="IPR000731">
    <property type="entry name" value="SSD"/>
</dbReference>
<dbReference type="STRING" id="2018661.A0A2A2JP07"/>
<dbReference type="Proteomes" id="UP000218231">
    <property type="component" value="Unassembled WGS sequence"/>
</dbReference>
<dbReference type="GO" id="GO:0005119">
    <property type="term" value="F:smoothened binding"/>
    <property type="evidence" value="ECO:0007669"/>
    <property type="project" value="TreeGrafter"/>
</dbReference>
<dbReference type="FunFam" id="1.20.1640.10:FF:000031">
    <property type="entry name" value="PaTChed family"/>
    <property type="match status" value="1"/>
</dbReference>
<feature type="transmembrane region" description="Helical" evidence="8">
    <location>
        <begin position="1147"/>
        <end position="1169"/>
    </location>
</feature>
<dbReference type="FunFam" id="1.20.1640.10:FF:000043">
    <property type="entry name" value="Protein CBR-PTC-3"/>
    <property type="match status" value="1"/>
</dbReference>
<dbReference type="EMBL" id="LIAE01010305">
    <property type="protein sequence ID" value="PAV63438.1"/>
    <property type="molecule type" value="Genomic_DNA"/>
</dbReference>
<feature type="transmembrane region" description="Helical" evidence="8">
    <location>
        <begin position="1272"/>
        <end position="1299"/>
    </location>
</feature>
<name>A0A2A2JP07_9BILA</name>
<organism evidence="10 11">
    <name type="scientific">Diploscapter pachys</name>
    <dbReference type="NCBI Taxonomy" id="2018661"/>
    <lineage>
        <taxon>Eukaryota</taxon>
        <taxon>Metazoa</taxon>
        <taxon>Ecdysozoa</taxon>
        <taxon>Nematoda</taxon>
        <taxon>Chromadorea</taxon>
        <taxon>Rhabditida</taxon>
        <taxon>Rhabditina</taxon>
        <taxon>Rhabditomorpha</taxon>
        <taxon>Rhabditoidea</taxon>
        <taxon>Rhabditidae</taxon>
        <taxon>Diploscapter</taxon>
    </lineage>
</organism>
<keyword evidence="5 8" id="KW-0472">Membrane</keyword>
<dbReference type="PANTHER" id="PTHR46022">
    <property type="entry name" value="PROTEIN PATCHED"/>
    <property type="match status" value="1"/>
</dbReference>
<comment type="similarity">
    <text evidence="2">Belongs to the patched family.</text>
</comment>
<evidence type="ECO:0000259" key="9">
    <source>
        <dbReference type="PROSITE" id="PS50156"/>
    </source>
</evidence>
<evidence type="ECO:0000256" key="1">
    <source>
        <dbReference type="ARBA" id="ARBA00004141"/>
    </source>
</evidence>
<evidence type="ECO:0000256" key="7">
    <source>
        <dbReference type="SAM" id="MobiDB-lite"/>
    </source>
</evidence>
<comment type="subcellular location">
    <subcellularLocation>
        <location evidence="1">Membrane</location>
        <topology evidence="1">Multi-pass membrane protein</topology>
    </subcellularLocation>
</comment>
<evidence type="ECO:0000256" key="2">
    <source>
        <dbReference type="ARBA" id="ARBA00005585"/>
    </source>
</evidence>
<feature type="transmembrane region" description="Helical" evidence="8">
    <location>
        <begin position="661"/>
        <end position="685"/>
    </location>
</feature>
<evidence type="ECO:0000256" key="6">
    <source>
        <dbReference type="ARBA" id="ARBA00023180"/>
    </source>
</evidence>
<dbReference type="Gene3D" id="1.20.1640.10">
    <property type="entry name" value="Multidrug efflux transporter AcrB transmembrane domain"/>
    <property type="match status" value="2"/>
</dbReference>
<feature type="transmembrane region" description="Helical" evidence="8">
    <location>
        <begin position="738"/>
        <end position="759"/>
    </location>
</feature>
<evidence type="ECO:0000256" key="4">
    <source>
        <dbReference type="ARBA" id="ARBA00022989"/>
    </source>
</evidence>
<keyword evidence="3 8" id="KW-0812">Transmembrane</keyword>
<keyword evidence="6" id="KW-0325">Glycoprotein</keyword>
<sequence length="1353" mass="151942">MKVHSIEDDRVRRRNIRQNEQAGPITRYIERKLVGNFDSADFSVAWKKKFSHAPTWCDADMSIQQINAGAAQGNRVALYSRAFFQLWLFRIGCFVQRFAWSVTIASLLFYAICCWGLKDVTIETDIVKLWVSQGGRLNEELNYLSDVQIRNIQRRKREAPVKPVNAKKGHQAPRRRVVELPKENGLGGGFQVVIQTPSFTGENVLSKDSLLRHVRLMQEIADYHVDLYGEKWRLSDICFKPPSPSFNSGPLAQVMTKMLDKIIPCIWITPIDCFWEGAKPLGPNPPLSLGEEITSFLSSLPEGNITWKNLNPTTVIQEVGQLFDMGPIGNFFERAGIDGAYLDRPCIDPLDDECPKLAPNYFDRCVALKKFQEWNMEKSPEEKITLEKKELPKKATTDGLAETLLSDIFGKKRKKREDATTTTEAPKGKKDDKVEDYYAYEEDTDYKVDSIGNSTKLGKKKPKAPVDKSYDEYGSSLLEWMRKNPDRLGEFLSEKEMPVYPDYGKIMTGGCKGFGKKIMQWPEDLIIGGIKRDDSRLQSAEALQSVFLVASPFDVYLRFKEDKADLHPTLNKGRWNPAMAHNIIVSWQRSYTKQLYGHKANFETEGVRVFHPLASTSIADMLEEFSQFNYFIIIMGYVLMVIYAGFTQARIEGRWLAIQSNVALAIVGVIIVTFCSISGLGFSTLLGINFNAATTQVVPFLSLGLGIDDMFLLLHNYDEIINTVHRNEMGILLKETGMSIMVTSTNNILSFISGIVLPIPALRSFCSQTAILLAFNLMFLVFIYPAIIGLDLRRQRAGMRDLGYCSRRKKVPTTGSVPNSVSSKVQLTSMPSSAEIPPEIEEFHRNQPWYTVGGLLTNHYIPALKKKVVKFIVLTTTLVAVVASLVGMYYSTLGLELADVLPEDTPPAAFLRAREKYFSFYPMFAVLRGDEIDIPRQQRMIEDYRSELGKSKYMIKAEGELQPYWMSMMRTWLKSLDVSLEKEITEGRIDPLTAKTAKKNGTKPAPEAIIASHLVCSYGTTFNCSGRLGSLKMVDNDDVINPEGFYNYLTGWYNVDNMMYYVSQASFFPAPPGWEVNEGKPSLVPPAEPLLYSQIPFYQNDLVDTPAIVKMIKEIRGISEDFTERGLPNFPSGIAFTFWEQYLSLRWNLFMAICIIAFAVFAVISLLMFNPWAATLVMVIVVITTIELGGFMGIVGIKMNPISAVTLICAVGIGVEFTAHVVLAFLTALGTVDERLDACLQHMFVPVFHGAMSTLLGIVMLVFSQFDFVITYFFYTMSFLVFLGVFNGLCLLPVILTFIGPHPELIPTDGSSRLSPPPPLSGKSSYPPEKDVELTTSIGRQSPASNPSDDSSE</sequence>
<feature type="transmembrane region" description="Helical" evidence="8">
    <location>
        <begin position="771"/>
        <end position="790"/>
    </location>
</feature>
<proteinExistence type="inferred from homology"/>
<dbReference type="GO" id="GO:0097108">
    <property type="term" value="F:hedgehog family protein binding"/>
    <property type="evidence" value="ECO:0007669"/>
    <property type="project" value="TreeGrafter"/>
</dbReference>
<feature type="transmembrane region" description="Helical" evidence="8">
    <location>
        <begin position="628"/>
        <end position="649"/>
    </location>
</feature>
<dbReference type="InterPro" id="IPR053958">
    <property type="entry name" value="HMGCR/SNAP/NPC1-like_SSD"/>
</dbReference>
<feature type="domain" description="SSD" evidence="9">
    <location>
        <begin position="629"/>
        <end position="790"/>
    </location>
</feature>
<dbReference type="GO" id="GO:0005886">
    <property type="term" value="C:plasma membrane"/>
    <property type="evidence" value="ECO:0007669"/>
    <property type="project" value="TreeGrafter"/>
</dbReference>
<dbReference type="SUPFAM" id="SSF82866">
    <property type="entry name" value="Multidrug efflux transporter AcrB transmembrane domain"/>
    <property type="match status" value="2"/>
</dbReference>
<evidence type="ECO:0000256" key="8">
    <source>
        <dbReference type="SAM" id="Phobius"/>
    </source>
</evidence>
<feature type="transmembrane region" description="Helical" evidence="8">
    <location>
        <begin position="1176"/>
        <end position="1197"/>
    </location>
</feature>
<evidence type="ECO:0000256" key="5">
    <source>
        <dbReference type="ARBA" id="ARBA00023136"/>
    </source>
</evidence>
<dbReference type="PANTHER" id="PTHR46022:SF6">
    <property type="entry name" value="PROTEIN PATCHED HOMOLOG 3"/>
    <property type="match status" value="1"/>
</dbReference>
<gene>
    <name evidence="10" type="ORF">WR25_22601</name>
</gene>
<keyword evidence="4 8" id="KW-1133">Transmembrane helix</keyword>
<feature type="transmembrane region" description="Helical" evidence="8">
    <location>
        <begin position="1203"/>
        <end position="1232"/>
    </location>
</feature>
<feature type="transmembrane region" description="Helical" evidence="8">
    <location>
        <begin position="697"/>
        <end position="717"/>
    </location>
</feature>
<keyword evidence="11" id="KW-1185">Reference proteome</keyword>
<dbReference type="OrthoDB" id="5873834at2759"/>
<protein>
    <recommendedName>
        <fullName evidence="9">SSD domain-containing protein</fullName>
    </recommendedName>
</protein>
<feature type="transmembrane region" description="Helical" evidence="8">
    <location>
        <begin position="868"/>
        <end position="890"/>
    </location>
</feature>
<feature type="transmembrane region" description="Helical" evidence="8">
    <location>
        <begin position="1244"/>
        <end position="1266"/>
    </location>
</feature>
<dbReference type="PROSITE" id="PS50156">
    <property type="entry name" value="SSD"/>
    <property type="match status" value="1"/>
</dbReference>
<accession>A0A2A2JP07</accession>
<dbReference type="Pfam" id="PF12349">
    <property type="entry name" value="Sterol-sensing"/>
    <property type="match status" value="1"/>
</dbReference>
<feature type="region of interest" description="Disordered" evidence="7">
    <location>
        <begin position="1309"/>
        <end position="1353"/>
    </location>
</feature>
<evidence type="ECO:0000256" key="3">
    <source>
        <dbReference type="ARBA" id="ARBA00022692"/>
    </source>
</evidence>
<reference evidence="10 11" key="1">
    <citation type="journal article" date="2017" name="Curr. Biol.">
        <title>Genome architecture and evolution of a unichromosomal asexual nematode.</title>
        <authorList>
            <person name="Fradin H."/>
            <person name="Zegar C."/>
            <person name="Gutwein M."/>
            <person name="Lucas J."/>
            <person name="Kovtun M."/>
            <person name="Corcoran D."/>
            <person name="Baugh L.R."/>
            <person name="Kiontke K."/>
            <person name="Gunsalus K."/>
            <person name="Fitch D.H."/>
            <person name="Piano F."/>
        </authorList>
    </citation>
    <scope>NUCLEOTIDE SEQUENCE [LARGE SCALE GENOMIC DNA]</scope>
    <source>
        <strain evidence="10">PF1309</strain>
    </source>
</reference>